<name>A0ABX0TU21_9SPHN</name>
<accession>A0ABX0TU21</accession>
<proteinExistence type="predicted"/>
<dbReference type="EMBL" id="JAAOZC010000007">
    <property type="protein sequence ID" value="NIJ09024.1"/>
    <property type="molecule type" value="Genomic_DNA"/>
</dbReference>
<evidence type="ECO:0000256" key="1">
    <source>
        <dbReference type="SAM" id="MobiDB-lite"/>
    </source>
</evidence>
<keyword evidence="3" id="KW-1185">Reference proteome</keyword>
<dbReference type="RefSeq" id="WP_167074233.1">
    <property type="nucleotide sequence ID" value="NZ_JAAOZC010000007.1"/>
</dbReference>
<evidence type="ECO:0000313" key="2">
    <source>
        <dbReference type="EMBL" id="NIJ09024.1"/>
    </source>
</evidence>
<feature type="compositionally biased region" description="Low complexity" evidence="1">
    <location>
        <begin position="134"/>
        <end position="157"/>
    </location>
</feature>
<reference evidence="2 3" key="1">
    <citation type="submission" date="2020-03" db="EMBL/GenBank/DDBJ databases">
        <title>Genomic Encyclopedia of Type Strains, Phase III (KMG-III): the genomes of soil and plant-associated and newly described type strains.</title>
        <authorList>
            <person name="Whitman W."/>
        </authorList>
    </citation>
    <scope>NUCLEOTIDE SEQUENCE [LARGE SCALE GENOMIC DNA]</scope>
    <source>
        <strain evidence="2 3">CECT 8804</strain>
    </source>
</reference>
<feature type="region of interest" description="Disordered" evidence="1">
    <location>
        <begin position="132"/>
        <end position="157"/>
    </location>
</feature>
<comment type="caution">
    <text evidence="2">The sequence shown here is derived from an EMBL/GenBank/DDBJ whole genome shotgun (WGS) entry which is preliminary data.</text>
</comment>
<evidence type="ECO:0000313" key="3">
    <source>
        <dbReference type="Proteomes" id="UP000727456"/>
    </source>
</evidence>
<gene>
    <name evidence="2" type="ORF">FHS31_002654</name>
</gene>
<organism evidence="2 3">
    <name type="scientific">Sphingomonas vulcanisoli</name>
    <dbReference type="NCBI Taxonomy" id="1658060"/>
    <lineage>
        <taxon>Bacteria</taxon>
        <taxon>Pseudomonadati</taxon>
        <taxon>Pseudomonadota</taxon>
        <taxon>Alphaproteobacteria</taxon>
        <taxon>Sphingomonadales</taxon>
        <taxon>Sphingomonadaceae</taxon>
        <taxon>Sphingomonas</taxon>
    </lineage>
</organism>
<dbReference type="Proteomes" id="UP000727456">
    <property type="component" value="Unassembled WGS sequence"/>
</dbReference>
<sequence length="261" mass="28223">MNDLTPLRIALDAAELGDAARPDGWTGARRRSFLESLAEGHTVEAACRIVGLSVASAYALRRRAGGEAFALGWRAACLLARDALADTLTSRAIDGQVDTYTRADGEQVTRHRFDNRLAMAVLTRLDRLAEPPAERGAGAGAAATERPAPSADDPAQAARAVAADFPAFLDLITQEGADWRAFVAAAIALHTPQLPQLREGAGDGDDDAEYEFWWDEGWRTDRPPPPNFQGYQNGEPGDLGYWRKLTRREIRGVEAEGNGRG</sequence>
<protein>
    <recommendedName>
        <fullName evidence="4">Helix-turn-helix domain-containing protein</fullName>
    </recommendedName>
</protein>
<evidence type="ECO:0008006" key="4">
    <source>
        <dbReference type="Google" id="ProtNLM"/>
    </source>
</evidence>